<dbReference type="InterPro" id="IPR009534">
    <property type="entry name" value="DUF1153"/>
</dbReference>
<dbReference type="Pfam" id="PF06627">
    <property type="entry name" value="DUF1153"/>
    <property type="match status" value="1"/>
</dbReference>
<dbReference type="InterPro" id="IPR010921">
    <property type="entry name" value="Trp_repressor/repl_initiator"/>
</dbReference>
<gene>
    <name evidence="1" type="ORF">LLY24_13955</name>
</gene>
<comment type="caution">
    <text evidence="1">The sequence shown here is derived from an EMBL/GenBank/DDBJ whole genome shotgun (WGS) entry which is preliminary data.</text>
</comment>
<accession>A0ABT2EFQ9</accession>
<dbReference type="EMBL" id="JAJISC010000006">
    <property type="protein sequence ID" value="MCS2610421.1"/>
    <property type="molecule type" value="Genomic_DNA"/>
</dbReference>
<organism evidence="1 2">
    <name type="scientific">Halomonas dongshanensis</name>
    <dbReference type="NCBI Taxonomy" id="2890835"/>
    <lineage>
        <taxon>Bacteria</taxon>
        <taxon>Pseudomonadati</taxon>
        <taxon>Pseudomonadota</taxon>
        <taxon>Gammaproteobacteria</taxon>
        <taxon>Oceanospirillales</taxon>
        <taxon>Halomonadaceae</taxon>
        <taxon>Halomonas</taxon>
    </lineage>
</organism>
<evidence type="ECO:0000313" key="1">
    <source>
        <dbReference type="EMBL" id="MCS2610421.1"/>
    </source>
</evidence>
<name>A0ABT2EFQ9_9GAMM</name>
<sequence>MSNEPTVKRWTAKRKAAVVMDIFKGKATVAEVARQHDLTVSELEGWMNEAQRSMENGFRARPKDVREQCESELRETKEALGEAHLQIYALKSFDACSTRTRTRKVAAGATGRGGPCGVAGQALPMAGVTPAKPVLPAPVAAACHQ</sequence>
<proteinExistence type="predicted"/>
<reference evidence="1" key="1">
    <citation type="submission" date="2021-11" db="EMBL/GenBank/DDBJ databases">
        <title>Halomonas sp., isolated from a coastal aquaculture zone in Dongshan Bay.</title>
        <authorList>
            <person name="Lin W."/>
        </authorList>
    </citation>
    <scope>NUCLEOTIDE SEQUENCE</scope>
    <source>
        <strain evidence="1">Yzlin-01</strain>
    </source>
</reference>
<dbReference type="RefSeq" id="WP_259036915.1">
    <property type="nucleotide sequence ID" value="NZ_JAJISC010000006.1"/>
</dbReference>
<dbReference type="Gene3D" id="1.10.10.10">
    <property type="entry name" value="Winged helix-like DNA-binding domain superfamily/Winged helix DNA-binding domain"/>
    <property type="match status" value="1"/>
</dbReference>
<dbReference type="SUPFAM" id="SSF48295">
    <property type="entry name" value="TrpR-like"/>
    <property type="match status" value="1"/>
</dbReference>
<dbReference type="Proteomes" id="UP001165542">
    <property type="component" value="Unassembled WGS sequence"/>
</dbReference>
<protein>
    <submittedName>
        <fullName evidence="1">Transposase</fullName>
    </submittedName>
</protein>
<evidence type="ECO:0000313" key="2">
    <source>
        <dbReference type="Proteomes" id="UP001165542"/>
    </source>
</evidence>
<dbReference type="InterPro" id="IPR036388">
    <property type="entry name" value="WH-like_DNA-bd_sf"/>
</dbReference>
<keyword evidence="2" id="KW-1185">Reference proteome</keyword>